<comment type="caution">
    <text evidence="12">The sequence shown here is derived from an EMBL/GenBank/DDBJ whole genome shotgun (WGS) entry which is preliminary data.</text>
</comment>
<comment type="function">
    <text evidence="8 9">This protein is involved in the repair of mismatches in DNA. It is possible that it carries out the mismatch recognition step. This protein has a weak ATPase activity.</text>
</comment>
<dbReference type="InterPro" id="IPR007696">
    <property type="entry name" value="DNA_mismatch_repair_MutS_core"/>
</dbReference>
<evidence type="ECO:0000256" key="3">
    <source>
        <dbReference type="ARBA" id="ARBA00022741"/>
    </source>
</evidence>
<evidence type="ECO:0000313" key="13">
    <source>
        <dbReference type="Proteomes" id="UP000377798"/>
    </source>
</evidence>
<reference evidence="12 13" key="1">
    <citation type="submission" date="2019-02" db="EMBL/GenBank/DDBJ databases">
        <authorList>
            <consortium name="Pathogen Informatics"/>
        </authorList>
    </citation>
    <scope>NUCLEOTIDE SEQUENCE [LARGE SCALE GENOMIC DNA]</scope>
    <source>
        <strain evidence="12 13">3012STDY7089603</strain>
    </source>
</reference>
<evidence type="ECO:0000256" key="5">
    <source>
        <dbReference type="ARBA" id="ARBA00022840"/>
    </source>
</evidence>
<evidence type="ECO:0000313" key="12">
    <source>
        <dbReference type="EMBL" id="VFB16354.1"/>
    </source>
</evidence>
<dbReference type="InterPro" id="IPR045076">
    <property type="entry name" value="MutS"/>
</dbReference>
<dbReference type="Pfam" id="PF01624">
    <property type="entry name" value="MutS_I"/>
    <property type="match status" value="1"/>
</dbReference>
<dbReference type="Pfam" id="PF05188">
    <property type="entry name" value="MutS_II"/>
    <property type="match status" value="1"/>
</dbReference>
<dbReference type="PIRSF" id="PIRSF037677">
    <property type="entry name" value="DNA_mis_repair_Msh6"/>
    <property type="match status" value="1"/>
</dbReference>
<evidence type="ECO:0000256" key="2">
    <source>
        <dbReference type="ARBA" id="ARBA00021982"/>
    </source>
</evidence>
<dbReference type="SUPFAM" id="SSF53150">
    <property type="entry name" value="DNA repair protein MutS, domain II"/>
    <property type="match status" value="1"/>
</dbReference>
<evidence type="ECO:0000256" key="9">
    <source>
        <dbReference type="HAMAP-Rule" id="MF_00096"/>
    </source>
</evidence>
<dbReference type="InterPro" id="IPR007861">
    <property type="entry name" value="DNA_mismatch_repair_MutS_clamp"/>
</dbReference>
<proteinExistence type="inferred from homology"/>
<dbReference type="InterPro" id="IPR005748">
    <property type="entry name" value="DNA_mismatch_repair_MutS"/>
</dbReference>
<dbReference type="PANTHER" id="PTHR11361">
    <property type="entry name" value="DNA MISMATCH REPAIR PROTEIN MUTS FAMILY MEMBER"/>
    <property type="match status" value="1"/>
</dbReference>
<keyword evidence="3 9" id="KW-0547">Nucleotide-binding</keyword>
<feature type="binding site" evidence="9">
    <location>
        <begin position="621"/>
        <end position="628"/>
    </location>
    <ligand>
        <name>ATP</name>
        <dbReference type="ChEBI" id="CHEBI:30616"/>
    </ligand>
</feature>
<dbReference type="Pfam" id="PF05190">
    <property type="entry name" value="MutS_IV"/>
    <property type="match status" value="1"/>
</dbReference>
<dbReference type="FunFam" id="3.40.1170.10:FF:000001">
    <property type="entry name" value="DNA mismatch repair protein MutS"/>
    <property type="match status" value="1"/>
</dbReference>
<dbReference type="SUPFAM" id="SSF48334">
    <property type="entry name" value="DNA repair protein MutS, domain III"/>
    <property type="match status" value="1"/>
</dbReference>
<dbReference type="AlphaFoldDB" id="A0A8H2M4M7"/>
<keyword evidence="7 9" id="KW-0234">DNA repair</keyword>
<comment type="similarity">
    <text evidence="1 9 10">Belongs to the DNA mismatch repair MutS family.</text>
</comment>
<dbReference type="InterPro" id="IPR007860">
    <property type="entry name" value="DNA_mmatch_repair_MutS_con_dom"/>
</dbReference>
<evidence type="ECO:0000256" key="1">
    <source>
        <dbReference type="ARBA" id="ARBA00006271"/>
    </source>
</evidence>
<dbReference type="NCBIfam" id="TIGR01070">
    <property type="entry name" value="mutS1"/>
    <property type="match status" value="1"/>
</dbReference>
<gene>
    <name evidence="9 12" type="primary">mutS</name>
    <name evidence="12" type="ORF">NCTC13150_00876</name>
</gene>
<keyword evidence="6 9" id="KW-0238">DNA-binding</keyword>
<dbReference type="HAMAP" id="MF_00096">
    <property type="entry name" value="MutS"/>
    <property type="match status" value="1"/>
</dbReference>
<dbReference type="SMART" id="SM00533">
    <property type="entry name" value="MUTSd"/>
    <property type="match status" value="1"/>
</dbReference>
<dbReference type="CDD" id="cd03284">
    <property type="entry name" value="ABC_MutS1"/>
    <property type="match status" value="1"/>
</dbReference>
<organism evidence="12 13">
    <name type="scientific">Urinicoccus massiliensis</name>
    <dbReference type="NCBI Taxonomy" id="1723382"/>
    <lineage>
        <taxon>Bacteria</taxon>
        <taxon>Bacillati</taxon>
        <taxon>Bacillota</taxon>
        <taxon>Tissierellia</taxon>
        <taxon>Tissierellales</taxon>
        <taxon>Peptoniphilaceae</taxon>
        <taxon>Urinicoccus</taxon>
    </lineage>
</organism>
<dbReference type="InterPro" id="IPR036678">
    <property type="entry name" value="MutS_con_dom_sf"/>
</dbReference>
<dbReference type="InterPro" id="IPR017261">
    <property type="entry name" value="DNA_mismatch_repair_MutS/MSH"/>
</dbReference>
<dbReference type="InterPro" id="IPR007695">
    <property type="entry name" value="DNA_mismatch_repair_MutS-lik_N"/>
</dbReference>
<dbReference type="InterPro" id="IPR027417">
    <property type="entry name" value="P-loop_NTPase"/>
</dbReference>
<dbReference type="PROSITE" id="PS00486">
    <property type="entry name" value="DNA_MISMATCH_REPAIR_2"/>
    <property type="match status" value="1"/>
</dbReference>
<dbReference type="GO" id="GO:0006298">
    <property type="term" value="P:mismatch repair"/>
    <property type="evidence" value="ECO:0007669"/>
    <property type="project" value="UniProtKB-UniRule"/>
</dbReference>
<protein>
    <recommendedName>
        <fullName evidence="2 9">DNA mismatch repair protein MutS</fullName>
    </recommendedName>
</protein>
<dbReference type="Gene3D" id="3.40.1170.10">
    <property type="entry name" value="DNA repair protein MutS, domain I"/>
    <property type="match status" value="1"/>
</dbReference>
<dbReference type="GO" id="GO:0003684">
    <property type="term" value="F:damaged DNA binding"/>
    <property type="evidence" value="ECO:0007669"/>
    <property type="project" value="UniProtKB-UniRule"/>
</dbReference>
<dbReference type="FunFam" id="3.40.50.300:FF:000870">
    <property type="entry name" value="MutS protein homolog 4"/>
    <property type="match status" value="1"/>
</dbReference>
<dbReference type="Pfam" id="PF05192">
    <property type="entry name" value="MutS_III"/>
    <property type="match status" value="1"/>
</dbReference>
<keyword evidence="13" id="KW-1185">Reference proteome</keyword>
<dbReference type="InterPro" id="IPR016151">
    <property type="entry name" value="DNA_mismatch_repair_MutS_N"/>
</dbReference>
<evidence type="ECO:0000256" key="4">
    <source>
        <dbReference type="ARBA" id="ARBA00022763"/>
    </source>
</evidence>
<evidence type="ECO:0000259" key="11">
    <source>
        <dbReference type="PROSITE" id="PS00486"/>
    </source>
</evidence>
<dbReference type="GO" id="GO:0005524">
    <property type="term" value="F:ATP binding"/>
    <property type="evidence" value="ECO:0007669"/>
    <property type="project" value="UniProtKB-UniRule"/>
</dbReference>
<evidence type="ECO:0000256" key="10">
    <source>
        <dbReference type="RuleBase" id="RU003756"/>
    </source>
</evidence>
<dbReference type="Proteomes" id="UP000377798">
    <property type="component" value="Unassembled WGS sequence"/>
</dbReference>
<keyword evidence="4 9" id="KW-0227">DNA damage</keyword>
<dbReference type="SUPFAM" id="SSF52540">
    <property type="entry name" value="P-loop containing nucleoside triphosphate hydrolases"/>
    <property type="match status" value="1"/>
</dbReference>
<dbReference type="InterPro" id="IPR036187">
    <property type="entry name" value="DNA_mismatch_repair_MutS_sf"/>
</dbReference>
<dbReference type="Gene3D" id="3.40.50.300">
    <property type="entry name" value="P-loop containing nucleotide triphosphate hydrolases"/>
    <property type="match status" value="1"/>
</dbReference>
<keyword evidence="5 9" id="KW-0067">ATP-binding</keyword>
<dbReference type="NCBIfam" id="NF003810">
    <property type="entry name" value="PRK05399.1"/>
    <property type="match status" value="1"/>
</dbReference>
<dbReference type="Pfam" id="PF00488">
    <property type="entry name" value="MutS_V"/>
    <property type="match status" value="1"/>
</dbReference>
<dbReference type="GO" id="GO:0005829">
    <property type="term" value="C:cytosol"/>
    <property type="evidence" value="ECO:0007669"/>
    <property type="project" value="TreeGrafter"/>
</dbReference>
<dbReference type="GO" id="GO:0030983">
    <property type="term" value="F:mismatched DNA binding"/>
    <property type="evidence" value="ECO:0007669"/>
    <property type="project" value="InterPro"/>
</dbReference>
<dbReference type="InterPro" id="IPR000432">
    <property type="entry name" value="DNA_mismatch_repair_MutS_C"/>
</dbReference>
<evidence type="ECO:0000256" key="7">
    <source>
        <dbReference type="ARBA" id="ARBA00023204"/>
    </source>
</evidence>
<feature type="domain" description="DNA mismatch repair proteins mutS family" evidence="11">
    <location>
        <begin position="695"/>
        <end position="711"/>
    </location>
</feature>
<dbReference type="Gene3D" id="1.10.1420.10">
    <property type="match status" value="2"/>
</dbReference>
<dbReference type="PANTHER" id="PTHR11361:SF34">
    <property type="entry name" value="DNA MISMATCH REPAIR PROTEIN MSH1, MITOCHONDRIAL"/>
    <property type="match status" value="1"/>
</dbReference>
<sequence>MVHKDYTKYTPMMQQYLKTKDAYPDCLLFFRLGDFFELFFEDAKIASRELDITLTKRGKTEDTNIPMCGVPYHVADQYLAKLVAKGYRVAICDQVEDPKEAQGIVKREVIRVVTPGTFTNEAYLKKDENRYICAIQFIESSAALVFLDYSTGEFFSLENFFQDEDQAILWIQDQIATYDPKEILIHPDLLERLEFMNEKISIQVVDDFMVQKKLSITKELEESFFKLNMRHPLSYSTAIFLLNYISLTQKTNMDHILEIIPVDSGEELILDETAKKNLELFETLGRGDQEGSLYHVLNKNQTSMGARLLRYWINHPLRDPNKINQRLDFVELLFNDLIFLDQIKTSLKDVYDLKRLSVKIATGSISPRDLICLKNTLLTSKDLEEKLLASQKPECLKFVSNFPDLSDLINLIENTLIEDAPVLITDTIFIKQGVDEQLDQLIDARTHGKKWLIDLEKKEKEKTGIKNLRIKYNKILGYFIEVTKSNADAVPDYYLRKQTLVGSERFFTIELKEMESQILGSKDESLSLQSSIFLNLKNKTKDYLSRIQYTAQKIAELDIYSSFASLAHSYGYVRPLIQEDQVLEIKEGRHPMVEANQAFELFVPNDTYLNQNDEMIALITGPNMAGKSTYMRQVALICILAHIGSFVPASQAKIPPIDRIFTRIGASDNLSGGESTFMVEMKEVATITKEATSQSLVILDEVGRGTGTFDGLSIAWALIEYIAKEIKAKTLFATHYLELIPLADRIPGLVNLTVLTEENEHGISFLRKISHGYSNQSFGIDVAQLAGIDPRLIQRAKEIFLKLKADEKEKTPSLPPLYEKKEDKVFDKEEDYTNILKKLARIDLLSQTPLETLTQVQNLQIEVKEVLNDTSTDK</sequence>
<dbReference type="SMART" id="SM00534">
    <property type="entry name" value="MUTSac"/>
    <property type="match status" value="1"/>
</dbReference>
<evidence type="ECO:0000256" key="6">
    <source>
        <dbReference type="ARBA" id="ARBA00023125"/>
    </source>
</evidence>
<dbReference type="GO" id="GO:0140664">
    <property type="term" value="F:ATP-dependent DNA damage sensor activity"/>
    <property type="evidence" value="ECO:0007669"/>
    <property type="project" value="InterPro"/>
</dbReference>
<dbReference type="EMBL" id="CAACYI010000001">
    <property type="protein sequence ID" value="VFB16354.1"/>
    <property type="molecule type" value="Genomic_DNA"/>
</dbReference>
<accession>A0A8H2M4M7</accession>
<name>A0A8H2M4M7_9FIRM</name>
<dbReference type="RefSeq" id="WP_258182316.1">
    <property type="nucleotide sequence ID" value="NZ_CAACYI010000001.1"/>
</dbReference>
<dbReference type="SUPFAM" id="SSF55271">
    <property type="entry name" value="DNA repair protein MutS, domain I"/>
    <property type="match status" value="1"/>
</dbReference>
<dbReference type="Gene3D" id="3.30.420.110">
    <property type="entry name" value="MutS, connector domain"/>
    <property type="match status" value="1"/>
</dbReference>
<evidence type="ECO:0000256" key="8">
    <source>
        <dbReference type="ARBA" id="ARBA00024647"/>
    </source>
</evidence>